<evidence type="ECO:0000313" key="3">
    <source>
        <dbReference type="EMBL" id="MBC5715950.1"/>
    </source>
</evidence>
<dbReference type="EMBL" id="JACOPN010000001">
    <property type="protein sequence ID" value="MBC5715950.1"/>
    <property type="molecule type" value="Genomic_DNA"/>
</dbReference>
<keyword evidence="4" id="KW-1185">Reference proteome</keyword>
<dbReference type="GO" id="GO:0003677">
    <property type="term" value="F:DNA binding"/>
    <property type="evidence" value="ECO:0007669"/>
    <property type="project" value="InterPro"/>
</dbReference>
<dbReference type="InterPro" id="IPR051675">
    <property type="entry name" value="Endo/Exo/Phosphatase_dom_1"/>
</dbReference>
<gene>
    <name evidence="3" type="ORF">H8S55_01175</name>
</gene>
<dbReference type="Gene3D" id="1.10.150.280">
    <property type="entry name" value="AF1531-like domain"/>
    <property type="match status" value="1"/>
</dbReference>
<dbReference type="PANTHER" id="PTHR21180:SF32">
    <property type="entry name" value="ENDONUCLEASE_EXONUCLEASE_PHOSPHATASE FAMILY DOMAIN-CONTAINING PROTEIN 1"/>
    <property type="match status" value="1"/>
</dbReference>
<dbReference type="SMART" id="SM00278">
    <property type="entry name" value="HhH1"/>
    <property type="match status" value="2"/>
</dbReference>
<organism evidence="3 4">
    <name type="scientific">Flintibacter faecis</name>
    <dbReference type="NCBI Taxonomy" id="2763047"/>
    <lineage>
        <taxon>Bacteria</taxon>
        <taxon>Bacillati</taxon>
        <taxon>Bacillota</taxon>
        <taxon>Clostridia</taxon>
        <taxon>Eubacteriales</taxon>
        <taxon>Flintibacter</taxon>
    </lineage>
</organism>
<proteinExistence type="predicted"/>
<feature type="domain" description="Helix-hairpin-helix DNA-binding motif class 1" evidence="2">
    <location>
        <begin position="154"/>
        <end position="173"/>
    </location>
</feature>
<feature type="region of interest" description="Disordered" evidence="1">
    <location>
        <begin position="1"/>
        <end position="21"/>
    </location>
</feature>
<evidence type="ECO:0000256" key="1">
    <source>
        <dbReference type="SAM" id="MobiDB-lite"/>
    </source>
</evidence>
<dbReference type="GO" id="GO:0015628">
    <property type="term" value="P:protein secretion by the type II secretion system"/>
    <property type="evidence" value="ECO:0007669"/>
    <property type="project" value="TreeGrafter"/>
</dbReference>
<dbReference type="InterPro" id="IPR003583">
    <property type="entry name" value="Hlx-hairpin-Hlx_DNA-bd_motif"/>
</dbReference>
<dbReference type="Proteomes" id="UP000602260">
    <property type="component" value="Unassembled WGS sequence"/>
</dbReference>
<dbReference type="NCBIfam" id="TIGR00426">
    <property type="entry name" value="competence protein ComEA helix-hairpin-helix repeat region"/>
    <property type="match status" value="1"/>
</dbReference>
<evidence type="ECO:0000259" key="2">
    <source>
        <dbReference type="SMART" id="SM00278"/>
    </source>
</evidence>
<comment type="caution">
    <text evidence="3">The sequence shown here is derived from an EMBL/GenBank/DDBJ whole genome shotgun (WGS) entry which is preliminary data.</text>
</comment>
<dbReference type="PANTHER" id="PTHR21180">
    <property type="entry name" value="ENDONUCLEASE/EXONUCLEASE/PHOSPHATASE FAMILY DOMAIN-CONTAINING PROTEIN 1"/>
    <property type="match status" value="1"/>
</dbReference>
<feature type="compositionally biased region" description="Low complexity" evidence="1">
    <location>
        <begin position="89"/>
        <end position="101"/>
    </location>
</feature>
<evidence type="ECO:0000313" key="4">
    <source>
        <dbReference type="Proteomes" id="UP000602260"/>
    </source>
</evidence>
<reference evidence="3" key="1">
    <citation type="submission" date="2020-08" db="EMBL/GenBank/DDBJ databases">
        <title>Genome public.</title>
        <authorList>
            <person name="Liu C."/>
            <person name="Sun Q."/>
        </authorList>
    </citation>
    <scope>NUCLEOTIDE SEQUENCE</scope>
    <source>
        <strain evidence="3">BX5</strain>
    </source>
</reference>
<dbReference type="SUPFAM" id="SSF47781">
    <property type="entry name" value="RuvA domain 2-like"/>
    <property type="match status" value="1"/>
</dbReference>
<dbReference type="Pfam" id="PF12836">
    <property type="entry name" value="HHH_3"/>
    <property type="match status" value="1"/>
</dbReference>
<dbReference type="AlphaFoldDB" id="A0A8J6M9B0"/>
<dbReference type="InterPro" id="IPR010994">
    <property type="entry name" value="RuvA_2-like"/>
</dbReference>
<feature type="region of interest" description="Disordered" evidence="1">
    <location>
        <begin position="83"/>
        <end position="113"/>
    </location>
</feature>
<dbReference type="GO" id="GO:0015627">
    <property type="term" value="C:type II protein secretion system complex"/>
    <property type="evidence" value="ECO:0007669"/>
    <property type="project" value="TreeGrafter"/>
</dbReference>
<dbReference type="GO" id="GO:0006281">
    <property type="term" value="P:DNA repair"/>
    <property type="evidence" value="ECO:0007669"/>
    <property type="project" value="InterPro"/>
</dbReference>
<name>A0A8J6M9B0_9FIRM</name>
<sequence length="180" mass="19190">MVPKPPLRQSSAGEIQKGLGKHGKIVDDMSPLYQRTAQSARAGGRKMAGISRYEKAALGLTAAFLLFTGGWFYARQSAAQPYTVTVSQSAPEESPAPAASGSEEERPDSLLEGEVIDINSAPAEDLERLPGIGEKRAQAIVAWREEHGPFRSVDELVQVSGIGEKLLAGLRDYAAAEPVS</sequence>
<dbReference type="InterPro" id="IPR004509">
    <property type="entry name" value="Competence_ComEA_HhH"/>
</dbReference>
<protein>
    <submittedName>
        <fullName evidence="3">Helix-hairpin-helix domain-containing protein</fullName>
    </submittedName>
</protein>
<accession>A0A8J6M9B0</accession>
<feature type="domain" description="Helix-hairpin-helix DNA-binding motif class 1" evidence="2">
    <location>
        <begin position="124"/>
        <end position="143"/>
    </location>
</feature>